<protein>
    <submittedName>
        <fullName evidence="2">Uncharacterized protein</fullName>
    </submittedName>
</protein>
<reference evidence="3" key="2">
    <citation type="submission" date="2016-02" db="EMBL/GenBank/DDBJ databases">
        <title>Genome sequencing of Aspergillus luchuensis NBRC 4314.</title>
        <authorList>
            <person name="Yamada O."/>
        </authorList>
    </citation>
    <scope>NUCLEOTIDE SEQUENCE [LARGE SCALE GENOMIC DNA]</scope>
    <source>
        <strain evidence="3">RIB 2604</strain>
    </source>
</reference>
<organism evidence="2 3">
    <name type="scientific">Aspergillus kawachii</name>
    <name type="common">White koji mold</name>
    <name type="synonym">Aspergillus awamori var. kawachi</name>
    <dbReference type="NCBI Taxonomy" id="1069201"/>
    <lineage>
        <taxon>Eukaryota</taxon>
        <taxon>Fungi</taxon>
        <taxon>Dikarya</taxon>
        <taxon>Ascomycota</taxon>
        <taxon>Pezizomycotina</taxon>
        <taxon>Eurotiomycetes</taxon>
        <taxon>Eurotiomycetidae</taxon>
        <taxon>Eurotiales</taxon>
        <taxon>Aspergillaceae</taxon>
        <taxon>Aspergillus</taxon>
        <taxon>Aspergillus subgen. Circumdati</taxon>
    </lineage>
</organism>
<dbReference type="EMBL" id="BCWF01000036">
    <property type="protein sequence ID" value="GAT30831.1"/>
    <property type="molecule type" value="Genomic_DNA"/>
</dbReference>
<evidence type="ECO:0000313" key="3">
    <source>
        <dbReference type="Proteomes" id="UP000075230"/>
    </source>
</evidence>
<dbReference type="Proteomes" id="UP000075230">
    <property type="component" value="Unassembled WGS sequence"/>
</dbReference>
<evidence type="ECO:0000256" key="1">
    <source>
        <dbReference type="SAM" id="MobiDB-lite"/>
    </source>
</evidence>
<sequence>MTASFSFFPSCTERIWIKSIQYQAHWNWRRRVSKEKWGCYTGHEDSPIGLVRSQRRSQLARTAQKGGTGNGDCMRGWVNWNSAKKQSKKKSEGSSNLDEGISGDSGGAVVRFSPILMNGPDGLEMKARLALRVAPP</sequence>
<gene>
    <name evidence="2" type="ORF">RIB2604_03700380</name>
</gene>
<accession>A0A146G1T9</accession>
<name>A0A146G1T9_ASPKA</name>
<evidence type="ECO:0000313" key="2">
    <source>
        <dbReference type="EMBL" id="GAT30831.1"/>
    </source>
</evidence>
<feature type="region of interest" description="Disordered" evidence="1">
    <location>
        <begin position="82"/>
        <end position="108"/>
    </location>
</feature>
<reference evidence="2 3" key="1">
    <citation type="journal article" date="2016" name="DNA Res.">
        <title>Genome sequence of Aspergillus luchuensis NBRC 4314.</title>
        <authorList>
            <person name="Yamada O."/>
            <person name="Machida M."/>
            <person name="Hosoyama A."/>
            <person name="Goto M."/>
            <person name="Takahashi T."/>
            <person name="Futagami T."/>
            <person name="Yamagata Y."/>
            <person name="Takeuchi M."/>
            <person name="Kobayashi T."/>
            <person name="Koike H."/>
            <person name="Abe K."/>
            <person name="Asai K."/>
            <person name="Arita M."/>
            <person name="Fujita N."/>
            <person name="Fukuda K."/>
            <person name="Higa K."/>
            <person name="Horikawa H."/>
            <person name="Ishikawa T."/>
            <person name="Jinno K."/>
            <person name="Kato Y."/>
            <person name="Kirimura K."/>
            <person name="Mizutani O."/>
            <person name="Nakasone K."/>
            <person name="Sano M."/>
            <person name="Shiraishi Y."/>
            <person name="Tsukahara M."/>
            <person name="Gomi K."/>
        </authorList>
    </citation>
    <scope>NUCLEOTIDE SEQUENCE [LARGE SCALE GENOMIC DNA]</scope>
    <source>
        <strain evidence="2 3">RIB 2604</strain>
    </source>
</reference>
<dbReference type="AlphaFoldDB" id="A0A146G1T9"/>
<comment type="caution">
    <text evidence="2">The sequence shown here is derived from an EMBL/GenBank/DDBJ whole genome shotgun (WGS) entry which is preliminary data.</text>
</comment>
<proteinExistence type="predicted"/>